<keyword evidence="2" id="KW-0472">Membrane</keyword>
<feature type="compositionally biased region" description="Pro residues" evidence="1">
    <location>
        <begin position="226"/>
        <end position="240"/>
    </location>
</feature>
<evidence type="ECO:0000256" key="2">
    <source>
        <dbReference type="SAM" id="Phobius"/>
    </source>
</evidence>
<dbReference type="STRING" id="69004.A0A182QZX5"/>
<feature type="compositionally biased region" description="Low complexity" evidence="1">
    <location>
        <begin position="971"/>
        <end position="983"/>
    </location>
</feature>
<reference evidence="3" key="2">
    <citation type="submission" date="2020-05" db="UniProtKB">
        <authorList>
            <consortium name="EnsemblMetazoa"/>
        </authorList>
    </citation>
    <scope>IDENTIFICATION</scope>
    <source>
        <strain evidence="3">FAR1</strain>
    </source>
</reference>
<feature type="transmembrane region" description="Helical" evidence="2">
    <location>
        <begin position="682"/>
        <end position="703"/>
    </location>
</feature>
<feature type="compositionally biased region" description="Polar residues" evidence="1">
    <location>
        <begin position="997"/>
        <end position="1006"/>
    </location>
</feature>
<feature type="transmembrane region" description="Helical" evidence="2">
    <location>
        <begin position="715"/>
        <end position="733"/>
    </location>
</feature>
<reference evidence="4" key="1">
    <citation type="submission" date="2014-01" db="EMBL/GenBank/DDBJ databases">
        <title>The Genome Sequence of Anopheles farauti FAR1 (V2).</title>
        <authorList>
            <consortium name="The Broad Institute Genomics Platform"/>
            <person name="Neafsey D.E."/>
            <person name="Besansky N."/>
            <person name="Howell P."/>
            <person name="Walton C."/>
            <person name="Young S.K."/>
            <person name="Zeng Q."/>
            <person name="Gargeya S."/>
            <person name="Fitzgerald M."/>
            <person name="Haas B."/>
            <person name="Abouelleil A."/>
            <person name="Allen A.W."/>
            <person name="Alvarado L."/>
            <person name="Arachchi H.M."/>
            <person name="Berlin A.M."/>
            <person name="Chapman S.B."/>
            <person name="Gainer-Dewar J."/>
            <person name="Goldberg J."/>
            <person name="Griggs A."/>
            <person name="Gujja S."/>
            <person name="Hansen M."/>
            <person name="Howarth C."/>
            <person name="Imamovic A."/>
            <person name="Ireland A."/>
            <person name="Larimer J."/>
            <person name="McCowan C."/>
            <person name="Murphy C."/>
            <person name="Pearson M."/>
            <person name="Poon T.W."/>
            <person name="Priest M."/>
            <person name="Roberts A."/>
            <person name="Saif S."/>
            <person name="Shea T."/>
            <person name="Sisk P."/>
            <person name="Sykes S."/>
            <person name="Wortman J."/>
            <person name="Nusbaum C."/>
            <person name="Birren B."/>
        </authorList>
    </citation>
    <scope>NUCLEOTIDE SEQUENCE [LARGE SCALE GENOMIC DNA]</scope>
    <source>
        <strain evidence="4">FAR1</strain>
    </source>
</reference>
<dbReference type="EnsemblMetazoa" id="AFAF020227-RA">
    <property type="protein sequence ID" value="AFAF020227-PA"/>
    <property type="gene ID" value="AFAF020227"/>
</dbReference>
<dbReference type="EMBL" id="AXCN02000838">
    <property type="status" value="NOT_ANNOTATED_CDS"/>
    <property type="molecule type" value="Genomic_DNA"/>
</dbReference>
<proteinExistence type="predicted"/>
<feature type="transmembrane region" description="Helical" evidence="2">
    <location>
        <begin position="754"/>
        <end position="774"/>
    </location>
</feature>
<evidence type="ECO:0000313" key="3">
    <source>
        <dbReference type="EnsemblMetazoa" id="AFAF020227-PA"/>
    </source>
</evidence>
<dbReference type="GO" id="GO:0022857">
    <property type="term" value="F:transmembrane transporter activity"/>
    <property type="evidence" value="ECO:0007669"/>
    <property type="project" value="InterPro"/>
</dbReference>
<feature type="region of interest" description="Disordered" evidence="1">
    <location>
        <begin position="971"/>
        <end position="1010"/>
    </location>
</feature>
<dbReference type="Pfam" id="PF07690">
    <property type="entry name" value="MFS_1"/>
    <property type="match status" value="1"/>
</dbReference>
<evidence type="ECO:0000256" key="1">
    <source>
        <dbReference type="SAM" id="MobiDB-lite"/>
    </source>
</evidence>
<feature type="transmembrane region" description="Helical" evidence="2">
    <location>
        <begin position="524"/>
        <end position="544"/>
    </location>
</feature>
<protein>
    <recommendedName>
        <fullName evidence="5">Major facilitator superfamily (MFS) profile domain-containing protein</fullName>
    </recommendedName>
</protein>
<feature type="transmembrane region" description="Helical" evidence="2">
    <location>
        <begin position="845"/>
        <end position="866"/>
    </location>
</feature>
<feature type="compositionally biased region" description="Pro residues" evidence="1">
    <location>
        <begin position="300"/>
        <end position="312"/>
    </location>
</feature>
<name>A0A182QZX5_9DIPT</name>
<feature type="compositionally biased region" description="Polar residues" evidence="1">
    <location>
        <begin position="202"/>
        <end position="215"/>
    </location>
</feature>
<sequence length="1234" mass="132389">MISTLSQTQRTVGVGVVGSLYVALGAFHAKFAYGRPHADRLSTHTKFERDMELTKGTIGITITNTTVIKLSKFGTTYRQQQQQPLPHTYTTQQTQQSLPKPTGTNTNTGTSSFQSAKKNNCYYCNNNINLTCTCLSSSALGYFYSTSQTLHSSAPSTLNRRRSSVRNPPSVSFVAGNTATHAEPVAPHPAFSYSSLPRCRGNGSSSSQHPISRTPSTVVNVGVQIPSPPTANHQPPPPTITPVARRSQQHQESQVDEEMLGLVNDGKPHHGGHDGSDDPLHDDDDLEDDPNEDSPALSASPPPAPPPLPPPVRNGCQRCRFSMASANSTLNRSHPHLASVGGTLGSGSVGSGTLPRRSHHGGMNGGTLERNHMAASSGHLHTAGGVTATAASAGAGNGTYPGYDRNRLLDEEDSAYPALLERELHSLHRNVPALRRAGVDTTAIRQHFYPDGGWGWIVCGVAFLAHVLTTGFQLSYGLLLLYAIRHLGHEVNTEAGWLGPASWAMSLFSATIVVALCRRKSTRLTAVLGGLVLALGILFTSFATQLHQVAFSYGVIVGIGSAMVRESAAVMLGHYFKRRRQFVEMITMSGEGVGVALFSVILKEGVGKMGWRLGLQAVTGLVSFSFFMGLLYRPASLYHPQRRAILHLKNQRKKVKEKKTHVRTPKPPFLDFTPLKSSSVRMLSISASVAALGIYSPIFFLSLHGFSEGYDMQDLVLLQTFLGLSIALGIVFSGSSINKTLEISFRKVQISRQYVCQGCVTLVSVSLLVLSAVADYRGLCFSAWAYGLGLGGYRYTLKMLAIERIRGKYFSKAWGFIKGAESLPVLFGVPLCAFLNDSSHRYGRAGYYICAASAAISAIILFFVGYPDGRNMKYSTNGSITSRCTAPTSSSDCQHILDRSFSSQRYNNPQWYGANTHTTNVSNGCHGSGGLQRCLSTSQFMNGGLNLSSGGIGPNSTTGAAAAAAATGAPGAAGVAGASSLGPPSGGPGGRLLGNSQSLDNPTVGGQTTGGFSYHHSPFCSTTGQQPHGRLHKSLSFAFQTPMFSDDPVHHTCQQAGSGPYATDYPPPSRCYSRCELHNPSQATPIIGYRADTLGRQHSFRGSSRGQTPRHTAAGGRGGQPPSTPHHHHHYQYHPHQQQQQQQQQQQHHHHSHHQQLPPYPANGLQYHPSRSRSVPEGLGGTGMGRVGAATGMLQAGGADCHWNHCHWTTANGVNFCRPPSRPIQVVEQITTSV</sequence>
<feature type="transmembrane region" description="Helical" evidence="2">
    <location>
        <begin position="496"/>
        <end position="517"/>
    </location>
</feature>
<dbReference type="PANTHER" id="PTHR11360:SF93">
    <property type="entry name" value="MONOCARBOXYLATE TRANSPORTER 7-LIKE PROTEIN"/>
    <property type="match status" value="1"/>
</dbReference>
<dbReference type="PANTHER" id="PTHR11360">
    <property type="entry name" value="MONOCARBOXYLATE TRANSPORTER"/>
    <property type="match status" value="1"/>
</dbReference>
<dbReference type="Gene3D" id="1.20.1250.20">
    <property type="entry name" value="MFS general substrate transporter like domains"/>
    <property type="match status" value="1"/>
</dbReference>
<dbReference type="InterPro" id="IPR050327">
    <property type="entry name" value="Proton-linked_MCT"/>
</dbReference>
<feature type="compositionally biased region" description="Polar residues" evidence="1">
    <location>
        <begin position="79"/>
        <end position="99"/>
    </location>
</feature>
<evidence type="ECO:0008006" key="5">
    <source>
        <dbReference type="Google" id="ProtNLM"/>
    </source>
</evidence>
<accession>A0A182QZX5</accession>
<feature type="region of interest" description="Disordered" evidence="1">
    <location>
        <begin position="332"/>
        <end position="370"/>
    </location>
</feature>
<feature type="transmembrane region" description="Helical" evidence="2">
    <location>
        <begin position="613"/>
        <end position="632"/>
    </location>
</feature>
<feature type="compositionally biased region" description="Polar residues" evidence="1">
    <location>
        <begin position="1100"/>
        <end position="1110"/>
    </location>
</feature>
<feature type="region of interest" description="Disordered" evidence="1">
    <location>
        <begin position="196"/>
        <end position="215"/>
    </location>
</feature>
<dbReference type="VEuPathDB" id="VectorBase:AFAF020227"/>
<dbReference type="InterPro" id="IPR036259">
    <property type="entry name" value="MFS_trans_sf"/>
</dbReference>
<keyword evidence="4" id="KW-1185">Reference proteome</keyword>
<dbReference type="InterPro" id="IPR011701">
    <property type="entry name" value="MFS"/>
</dbReference>
<feature type="compositionally biased region" description="Acidic residues" evidence="1">
    <location>
        <begin position="280"/>
        <end position="292"/>
    </location>
</feature>
<dbReference type="CDD" id="cd17352">
    <property type="entry name" value="MFS_MCT_SLC16"/>
    <property type="match status" value="1"/>
</dbReference>
<feature type="compositionally biased region" description="Low complexity" evidence="1">
    <location>
        <begin position="1134"/>
        <end position="1146"/>
    </location>
</feature>
<feature type="region of interest" description="Disordered" evidence="1">
    <location>
        <begin position="79"/>
        <end position="111"/>
    </location>
</feature>
<feature type="transmembrane region" description="Helical" evidence="2">
    <location>
        <begin position="550"/>
        <end position="570"/>
    </location>
</feature>
<dbReference type="SUPFAM" id="SSF103473">
    <property type="entry name" value="MFS general substrate transporter"/>
    <property type="match status" value="1"/>
</dbReference>
<evidence type="ECO:0000313" key="4">
    <source>
        <dbReference type="Proteomes" id="UP000075886"/>
    </source>
</evidence>
<keyword evidence="2" id="KW-0812">Transmembrane</keyword>
<keyword evidence="2" id="KW-1133">Transmembrane helix</keyword>
<feature type="transmembrane region" description="Helical" evidence="2">
    <location>
        <begin position="582"/>
        <end position="601"/>
    </location>
</feature>
<feature type="region of interest" description="Disordered" evidence="1">
    <location>
        <begin position="1097"/>
        <end position="1182"/>
    </location>
</feature>
<feature type="compositionally biased region" description="Basic and acidic residues" evidence="1">
    <location>
        <begin position="266"/>
        <end position="279"/>
    </location>
</feature>
<dbReference type="Proteomes" id="UP000075886">
    <property type="component" value="Unassembled WGS sequence"/>
</dbReference>
<dbReference type="AlphaFoldDB" id="A0A182QZX5"/>
<feature type="compositionally biased region" description="Low complexity" evidence="1">
    <location>
        <begin position="102"/>
        <end position="111"/>
    </location>
</feature>
<feature type="transmembrane region" description="Helical" evidence="2">
    <location>
        <begin position="454"/>
        <end position="484"/>
    </location>
</feature>
<organism evidence="3 4">
    <name type="scientific">Anopheles farauti</name>
    <dbReference type="NCBI Taxonomy" id="69004"/>
    <lineage>
        <taxon>Eukaryota</taxon>
        <taxon>Metazoa</taxon>
        <taxon>Ecdysozoa</taxon>
        <taxon>Arthropoda</taxon>
        <taxon>Hexapoda</taxon>
        <taxon>Insecta</taxon>
        <taxon>Pterygota</taxon>
        <taxon>Neoptera</taxon>
        <taxon>Endopterygota</taxon>
        <taxon>Diptera</taxon>
        <taxon>Nematocera</taxon>
        <taxon>Culicoidea</taxon>
        <taxon>Culicidae</taxon>
        <taxon>Anophelinae</taxon>
        <taxon>Anopheles</taxon>
    </lineage>
</organism>
<feature type="region of interest" description="Disordered" evidence="1">
    <location>
        <begin position="220"/>
        <end position="316"/>
    </location>
</feature>